<name>A0AAC9JSM2_9HYPH</name>
<dbReference type="InterPro" id="IPR024370">
    <property type="entry name" value="PBP_domain"/>
</dbReference>
<protein>
    <submittedName>
        <fullName evidence="4">Phosphate ABC transporter substrate-binding protein</fullName>
    </submittedName>
</protein>
<dbReference type="EMBL" id="CP018095">
    <property type="protein sequence ID" value="APF37781.1"/>
    <property type="molecule type" value="Genomic_DNA"/>
</dbReference>
<organism evidence="4 5">
    <name type="scientific">Chelatococcus daeguensis</name>
    <dbReference type="NCBI Taxonomy" id="444444"/>
    <lineage>
        <taxon>Bacteria</taxon>
        <taxon>Pseudomonadati</taxon>
        <taxon>Pseudomonadota</taxon>
        <taxon>Alphaproteobacteria</taxon>
        <taxon>Hyphomicrobiales</taxon>
        <taxon>Chelatococcaceae</taxon>
        <taxon>Chelatococcus</taxon>
    </lineage>
</organism>
<sequence>MRKLVGLICAAIVGLGAPAAATAAELRIVGTGDGIDILSAVGKLYTQRNPQTTIVVPPSIGSGGGIAAVGSGKEILGRIARPLTDAERSQGLVATPFLRLPSAFYVNRSAGVSALTGAQIRAIFSGAVENWREVGGRDLRVRVVRREDADSTLQVLRASMPGWDKLVFTDKSKTAFTTQEGIDTVREVEGAIGFGPFSNNLPDELAVLRVDGLFPTDDGYPSAVTVAIIHDPKTVTPEALNFISFLSSPEAQDAMRQAGGVPVK</sequence>
<reference evidence="4 5" key="1">
    <citation type="submission" date="2016-11" db="EMBL/GenBank/DDBJ databases">
        <title>Complete genome sequence of the aerobically denitrifying bacterium Chelatococcus daeguensis TAD1.</title>
        <authorList>
            <person name="Yang Y."/>
            <person name="Huang S."/>
            <person name="Lin E."/>
        </authorList>
    </citation>
    <scope>NUCLEOTIDE SEQUENCE [LARGE SCALE GENOMIC DNA]</scope>
    <source>
        <strain evidence="4 5">TAD1</strain>
    </source>
</reference>
<dbReference type="Pfam" id="PF12849">
    <property type="entry name" value="PBP_like_2"/>
    <property type="match status" value="1"/>
</dbReference>
<evidence type="ECO:0000256" key="1">
    <source>
        <dbReference type="ARBA" id="ARBA00022729"/>
    </source>
</evidence>
<dbReference type="AlphaFoldDB" id="A0AAC9JSM2"/>
<evidence type="ECO:0000313" key="4">
    <source>
        <dbReference type="EMBL" id="APF37781.1"/>
    </source>
</evidence>
<evidence type="ECO:0000256" key="2">
    <source>
        <dbReference type="SAM" id="SignalP"/>
    </source>
</evidence>
<keyword evidence="5" id="KW-1185">Reference proteome</keyword>
<dbReference type="InterPro" id="IPR050811">
    <property type="entry name" value="Phosphate_ABC_transporter"/>
</dbReference>
<dbReference type="Gene3D" id="3.40.190.10">
    <property type="entry name" value="Periplasmic binding protein-like II"/>
    <property type="match status" value="2"/>
</dbReference>
<dbReference type="PANTHER" id="PTHR30570:SF1">
    <property type="entry name" value="PHOSPHATE-BINDING PROTEIN PSTS"/>
    <property type="match status" value="1"/>
</dbReference>
<evidence type="ECO:0000313" key="5">
    <source>
        <dbReference type="Proteomes" id="UP000182703"/>
    </source>
</evidence>
<dbReference type="SUPFAM" id="SSF53850">
    <property type="entry name" value="Periplasmic binding protein-like II"/>
    <property type="match status" value="1"/>
</dbReference>
<proteinExistence type="predicted"/>
<feature type="chain" id="PRO_5042091520" evidence="2">
    <location>
        <begin position="24"/>
        <end position="264"/>
    </location>
</feature>
<gene>
    <name evidence="4" type="ORF">BOQ54_10950</name>
</gene>
<keyword evidence="1 2" id="KW-0732">Signal</keyword>
<dbReference type="PANTHER" id="PTHR30570">
    <property type="entry name" value="PERIPLASMIC PHOSPHATE BINDING COMPONENT OF PHOSPHATE ABC TRANSPORTER"/>
    <property type="match status" value="1"/>
</dbReference>
<feature type="domain" description="PBP" evidence="3">
    <location>
        <begin position="18"/>
        <end position="250"/>
    </location>
</feature>
<dbReference type="Proteomes" id="UP000182703">
    <property type="component" value="Chromosome"/>
</dbReference>
<dbReference type="RefSeq" id="WP_055458034.1">
    <property type="nucleotide sequence ID" value="NZ_CP018095.1"/>
</dbReference>
<accession>A0AAC9JSM2</accession>
<feature type="signal peptide" evidence="2">
    <location>
        <begin position="1"/>
        <end position="23"/>
    </location>
</feature>
<dbReference type="KEGG" id="cdq:BOQ54_10950"/>
<evidence type="ECO:0000259" key="3">
    <source>
        <dbReference type="Pfam" id="PF12849"/>
    </source>
</evidence>